<dbReference type="KEGG" id="hhw:NCTC503_00832"/>
<gene>
    <name evidence="2" type="primary">slt_1</name>
    <name evidence="2" type="ORF">NCTC503_00832</name>
</gene>
<evidence type="ECO:0000313" key="3">
    <source>
        <dbReference type="Proteomes" id="UP000308489"/>
    </source>
</evidence>
<reference evidence="2 3" key="1">
    <citation type="submission" date="2019-05" db="EMBL/GenBank/DDBJ databases">
        <authorList>
            <consortium name="Pathogen Informatics"/>
        </authorList>
    </citation>
    <scope>NUCLEOTIDE SEQUENCE [LARGE SCALE GENOMIC DNA]</scope>
    <source>
        <strain evidence="2 3">NCTC503</strain>
    </source>
</reference>
<feature type="domain" description="Transglycosylase SLT" evidence="1">
    <location>
        <begin position="124"/>
        <end position="219"/>
    </location>
</feature>
<accession>A0A4U9R6X9</accession>
<dbReference type="PANTHER" id="PTHR37423">
    <property type="entry name" value="SOLUBLE LYTIC MUREIN TRANSGLYCOSYLASE-RELATED"/>
    <property type="match status" value="1"/>
</dbReference>
<dbReference type="CDD" id="cd00254">
    <property type="entry name" value="LT-like"/>
    <property type="match status" value="1"/>
</dbReference>
<dbReference type="SUPFAM" id="SSF53955">
    <property type="entry name" value="Lysozyme-like"/>
    <property type="match status" value="1"/>
</dbReference>
<dbReference type="EC" id="4.2.2.-" evidence="2"/>
<dbReference type="EMBL" id="LR590481">
    <property type="protein sequence ID" value="VTQ85843.1"/>
    <property type="molecule type" value="Genomic_DNA"/>
</dbReference>
<proteinExistence type="predicted"/>
<sequence length="247" mass="27663">MKANNQFNNVVLENYFKNTLYKEILNSLPKSNNFSMLLETLLNSMASSQDNDLKTELNNNIAGINLENLPMIKNMEDTITFKNINSTNLNKINNSYGINSYKEISKPYSNGKIIVKNSAILKAVEKASQKYGMDKNLILSVIKQESDFNPKCVSHAGAMGLMQLMPENCVEYGVSNPYSIEENIDAGTKHLKDMIKIQKGNLMLGLASYNAGPGTLRRRGVTTVEGISKLPSETRHYVKKVMNYYKG</sequence>
<evidence type="ECO:0000313" key="2">
    <source>
        <dbReference type="EMBL" id="VTQ85843.1"/>
    </source>
</evidence>
<protein>
    <submittedName>
        <fullName evidence="2">Lytic murein transglycosylase</fullName>
        <ecNumber evidence="2">4.2.2.-</ecNumber>
    </submittedName>
</protein>
<evidence type="ECO:0000259" key="1">
    <source>
        <dbReference type="Pfam" id="PF01464"/>
    </source>
</evidence>
<dbReference type="InterPro" id="IPR008258">
    <property type="entry name" value="Transglycosylase_SLT_dom_1"/>
</dbReference>
<dbReference type="Proteomes" id="UP000308489">
    <property type="component" value="Chromosome 1"/>
</dbReference>
<organism evidence="2 3">
    <name type="scientific">Hathewaya histolytica</name>
    <name type="common">Clostridium histolyticum</name>
    <dbReference type="NCBI Taxonomy" id="1498"/>
    <lineage>
        <taxon>Bacteria</taxon>
        <taxon>Bacillati</taxon>
        <taxon>Bacillota</taxon>
        <taxon>Clostridia</taxon>
        <taxon>Eubacteriales</taxon>
        <taxon>Clostridiaceae</taxon>
        <taxon>Hathewaya</taxon>
    </lineage>
</organism>
<keyword evidence="3" id="KW-1185">Reference proteome</keyword>
<dbReference type="Pfam" id="PF01464">
    <property type="entry name" value="SLT"/>
    <property type="match status" value="1"/>
</dbReference>
<dbReference type="InterPro" id="IPR023346">
    <property type="entry name" value="Lysozyme-like_dom_sf"/>
</dbReference>
<dbReference type="RefSeq" id="WP_243117934.1">
    <property type="nucleotide sequence ID" value="NZ_CBCRUQ010000001.1"/>
</dbReference>
<dbReference type="PANTHER" id="PTHR37423:SF2">
    <property type="entry name" value="MEMBRANE-BOUND LYTIC MUREIN TRANSGLYCOSYLASE C"/>
    <property type="match status" value="1"/>
</dbReference>
<keyword evidence="2" id="KW-0456">Lyase</keyword>
<dbReference type="AlphaFoldDB" id="A0A4U9R6X9"/>
<name>A0A4U9R6X9_HATHI</name>
<dbReference type="Gene3D" id="1.10.530.10">
    <property type="match status" value="1"/>
</dbReference>
<dbReference type="GO" id="GO:0016829">
    <property type="term" value="F:lyase activity"/>
    <property type="evidence" value="ECO:0007669"/>
    <property type="project" value="UniProtKB-KW"/>
</dbReference>